<keyword evidence="8" id="KW-1185">Reference proteome</keyword>
<dbReference type="Gene3D" id="1.10.600.10">
    <property type="entry name" value="Farnesyl Diphosphate Synthase"/>
    <property type="match status" value="1"/>
</dbReference>
<dbReference type="InterPro" id="IPR008949">
    <property type="entry name" value="Isoprenoid_synthase_dom_sf"/>
</dbReference>
<proteinExistence type="inferred from homology"/>
<dbReference type="GO" id="GO:0008299">
    <property type="term" value="P:isoprenoid biosynthetic process"/>
    <property type="evidence" value="ECO:0007669"/>
    <property type="project" value="InterPro"/>
</dbReference>
<dbReference type="Pfam" id="PF00348">
    <property type="entry name" value="polyprenyl_synt"/>
    <property type="match status" value="1"/>
</dbReference>
<dbReference type="PROSITE" id="PS00723">
    <property type="entry name" value="POLYPRENYL_SYNTHASE_1"/>
    <property type="match status" value="1"/>
</dbReference>
<dbReference type="OrthoDB" id="4497239at2"/>
<dbReference type="CDD" id="cd00685">
    <property type="entry name" value="Trans_IPPS_HT"/>
    <property type="match status" value="1"/>
</dbReference>
<accession>A0A2P2GJK2</accession>
<gene>
    <name evidence="7" type="ORF">VO63_25960</name>
</gene>
<sequence length="414" mass="42539">MRTLDPRSIDRDVPAALTLVIDDLLRRRVAEARTVDGTFAADIAGRVAAFAAGGGRRRSQLLWWSMRAAGGGAEEADAALRMAAAVELVQTCALIHDDVMDGSRIRRGSPSVHVSLERQYGTDGLDGPFGGFGGSGAVLAGDLALAWADDAFAEVLLTTPHSAGLGARWRAMRTEMVAGQYLDLQTQATGSRSAGRAMRTAVLKTARYSAVHPLLLGALLAGADARTLRGLNRAGLCAGIAFQLQNDLQGVFGDPRRTGKPAGEDLRAGKATYLMAVARALCVRGGDTEGLRLLDAVVGSPTATERELRRVIGLLESCGARAHVAERAERLCSRTLRTLRQTELVPGPAARVARLLLDAGGVAFPAADRGGDGEGGGGSGAGAGDAAAEDGAFTGAAAGRAAAGRAVAVSGAGR</sequence>
<evidence type="ECO:0000256" key="6">
    <source>
        <dbReference type="RuleBase" id="RU004466"/>
    </source>
</evidence>
<dbReference type="GO" id="GO:0004659">
    <property type="term" value="F:prenyltransferase activity"/>
    <property type="evidence" value="ECO:0007669"/>
    <property type="project" value="InterPro"/>
</dbReference>
<dbReference type="AlphaFoldDB" id="A0A2P2GJK2"/>
<dbReference type="Proteomes" id="UP000265325">
    <property type="component" value="Unassembled WGS sequence"/>
</dbReference>
<reference evidence="7 8" key="1">
    <citation type="submission" date="2015-05" db="EMBL/GenBank/DDBJ databases">
        <title>Draft Genome assembly of Streptomyces showdoensis.</title>
        <authorList>
            <person name="Thapa K.K."/>
            <person name="Metsa-Ketela M."/>
        </authorList>
    </citation>
    <scope>NUCLEOTIDE SEQUENCE [LARGE SCALE GENOMIC DNA]</scope>
    <source>
        <strain evidence="7 8">ATCC 15227</strain>
    </source>
</reference>
<evidence type="ECO:0000256" key="4">
    <source>
        <dbReference type="ARBA" id="ARBA00022723"/>
    </source>
</evidence>
<dbReference type="InterPro" id="IPR033749">
    <property type="entry name" value="Polyprenyl_synt_CS"/>
</dbReference>
<name>A0A2P2GJK2_STREW</name>
<dbReference type="InterPro" id="IPR000092">
    <property type="entry name" value="Polyprenyl_synt"/>
</dbReference>
<evidence type="ECO:0000256" key="5">
    <source>
        <dbReference type="ARBA" id="ARBA00022842"/>
    </source>
</evidence>
<comment type="cofactor">
    <cofactor evidence="1">
        <name>Mg(2+)</name>
        <dbReference type="ChEBI" id="CHEBI:18420"/>
    </cofactor>
</comment>
<dbReference type="PANTHER" id="PTHR12001:SF85">
    <property type="entry name" value="SHORT CHAIN ISOPRENYL DIPHOSPHATE SYNTHASE"/>
    <property type="match status" value="1"/>
</dbReference>
<protein>
    <recommendedName>
        <fullName evidence="9">Geranylgeranyl pyrophosphate synthase</fullName>
    </recommendedName>
</protein>
<keyword evidence="3 6" id="KW-0808">Transferase</keyword>
<dbReference type="EMBL" id="LAQS01000045">
    <property type="protein sequence ID" value="KKZ71039.1"/>
    <property type="molecule type" value="Genomic_DNA"/>
</dbReference>
<comment type="caution">
    <text evidence="7">The sequence shown here is derived from an EMBL/GenBank/DDBJ whole genome shotgun (WGS) entry which is preliminary data.</text>
</comment>
<comment type="similarity">
    <text evidence="2 6">Belongs to the FPP/GGPP synthase family.</text>
</comment>
<evidence type="ECO:0000256" key="1">
    <source>
        <dbReference type="ARBA" id="ARBA00001946"/>
    </source>
</evidence>
<evidence type="ECO:0000256" key="2">
    <source>
        <dbReference type="ARBA" id="ARBA00006706"/>
    </source>
</evidence>
<evidence type="ECO:0008006" key="9">
    <source>
        <dbReference type="Google" id="ProtNLM"/>
    </source>
</evidence>
<dbReference type="GO" id="GO:0046872">
    <property type="term" value="F:metal ion binding"/>
    <property type="evidence" value="ECO:0007669"/>
    <property type="project" value="UniProtKB-KW"/>
</dbReference>
<organism evidence="7 8">
    <name type="scientific">Streptomyces showdoensis</name>
    <dbReference type="NCBI Taxonomy" id="68268"/>
    <lineage>
        <taxon>Bacteria</taxon>
        <taxon>Bacillati</taxon>
        <taxon>Actinomycetota</taxon>
        <taxon>Actinomycetes</taxon>
        <taxon>Kitasatosporales</taxon>
        <taxon>Streptomycetaceae</taxon>
        <taxon>Streptomyces</taxon>
    </lineage>
</organism>
<evidence type="ECO:0000313" key="8">
    <source>
        <dbReference type="Proteomes" id="UP000265325"/>
    </source>
</evidence>
<keyword evidence="5" id="KW-0460">Magnesium</keyword>
<dbReference type="PANTHER" id="PTHR12001">
    <property type="entry name" value="GERANYLGERANYL PYROPHOSPHATE SYNTHASE"/>
    <property type="match status" value="1"/>
</dbReference>
<dbReference type="SUPFAM" id="SSF48576">
    <property type="entry name" value="Terpenoid synthases"/>
    <property type="match status" value="1"/>
</dbReference>
<evidence type="ECO:0000313" key="7">
    <source>
        <dbReference type="EMBL" id="KKZ71039.1"/>
    </source>
</evidence>
<evidence type="ECO:0000256" key="3">
    <source>
        <dbReference type="ARBA" id="ARBA00022679"/>
    </source>
</evidence>
<keyword evidence="4" id="KW-0479">Metal-binding</keyword>
<dbReference type="SFLD" id="SFLDS00005">
    <property type="entry name" value="Isoprenoid_Synthase_Type_I"/>
    <property type="match status" value="1"/>
</dbReference>
<dbReference type="RefSeq" id="WP_046910407.1">
    <property type="nucleotide sequence ID" value="NZ_BAAAXG010000024.1"/>
</dbReference>